<evidence type="ECO:0000256" key="2">
    <source>
        <dbReference type="SAM" id="Phobius"/>
    </source>
</evidence>
<keyword evidence="2" id="KW-0472">Membrane</keyword>
<feature type="region of interest" description="Disordered" evidence="1">
    <location>
        <begin position="72"/>
        <end position="119"/>
    </location>
</feature>
<dbReference type="RefSeq" id="WP_075130465.1">
    <property type="nucleotide sequence ID" value="NZ_MSIE01000137.1"/>
</dbReference>
<dbReference type="STRING" id="1912961.BU204_37080"/>
<keyword evidence="2" id="KW-1133">Transmembrane helix</keyword>
<keyword evidence="4" id="KW-1185">Reference proteome</keyword>
<sequence>MNGDDQDVGRDAADVKRWLGSALAGEPPMELDRSEVVRQGRRGLRRRRALEAGAAAVAVVVTAVGAVLLTAQSGGDEPSLPPATRPTTEITAPSAPGNSPPSTSTGTPPVPPSSVRPETTIDPQATALTETLERSGLLTELGLTEVEGESVPARFTPNSEGYHLQGAVPEGAAAGILTVSVSRTTVTQLSCDLVERPYFRCDVQQFGGIPLAIAKYDPGAAGFQQQVVALRPEGVLVEAHWMVGVPNASGRQPQPHPAVFDQLKLAKVVTLPGLTLP</sequence>
<feature type="compositionally biased region" description="Low complexity" evidence="1">
    <location>
        <begin position="91"/>
        <end position="107"/>
    </location>
</feature>
<feature type="region of interest" description="Disordered" evidence="1">
    <location>
        <begin position="19"/>
        <end position="45"/>
    </location>
</feature>
<dbReference type="Proteomes" id="UP000185596">
    <property type="component" value="Unassembled WGS sequence"/>
</dbReference>
<keyword evidence="2" id="KW-0812">Transmembrane</keyword>
<evidence type="ECO:0000313" key="3">
    <source>
        <dbReference type="EMBL" id="OLF05528.1"/>
    </source>
</evidence>
<reference evidence="3 4" key="1">
    <citation type="submission" date="2016-12" db="EMBL/GenBank/DDBJ databases">
        <title>The draft genome sequence of Actinophytocola sp. 11-183.</title>
        <authorList>
            <person name="Wang W."/>
            <person name="Yuan L."/>
        </authorList>
    </citation>
    <scope>NUCLEOTIDE SEQUENCE [LARGE SCALE GENOMIC DNA]</scope>
    <source>
        <strain evidence="3 4">11-183</strain>
    </source>
</reference>
<proteinExistence type="predicted"/>
<comment type="caution">
    <text evidence="3">The sequence shown here is derived from an EMBL/GenBank/DDBJ whole genome shotgun (WGS) entry which is preliminary data.</text>
</comment>
<evidence type="ECO:0000256" key="1">
    <source>
        <dbReference type="SAM" id="MobiDB-lite"/>
    </source>
</evidence>
<dbReference type="EMBL" id="MSIE01000137">
    <property type="protein sequence ID" value="OLF05528.1"/>
    <property type="molecule type" value="Genomic_DNA"/>
</dbReference>
<dbReference type="AlphaFoldDB" id="A0A1Q8BTV3"/>
<feature type="transmembrane region" description="Helical" evidence="2">
    <location>
        <begin position="49"/>
        <end position="71"/>
    </location>
</feature>
<accession>A0A1Q8BTV3</accession>
<name>A0A1Q8BTV3_9PSEU</name>
<gene>
    <name evidence="3" type="ORF">BU204_37080</name>
</gene>
<protein>
    <submittedName>
        <fullName evidence="3">Uncharacterized protein</fullName>
    </submittedName>
</protein>
<organism evidence="3 4">
    <name type="scientific">Actinophytocola xanthii</name>
    <dbReference type="NCBI Taxonomy" id="1912961"/>
    <lineage>
        <taxon>Bacteria</taxon>
        <taxon>Bacillati</taxon>
        <taxon>Actinomycetota</taxon>
        <taxon>Actinomycetes</taxon>
        <taxon>Pseudonocardiales</taxon>
        <taxon>Pseudonocardiaceae</taxon>
    </lineage>
</organism>
<evidence type="ECO:0000313" key="4">
    <source>
        <dbReference type="Proteomes" id="UP000185596"/>
    </source>
</evidence>